<feature type="transmembrane region" description="Helical" evidence="1">
    <location>
        <begin position="174"/>
        <end position="195"/>
    </location>
</feature>
<organism evidence="2 3">
    <name type="scientific">Candidatus Endonucleibacter bathymodioli</name>
    <dbReference type="NCBI Taxonomy" id="539814"/>
    <lineage>
        <taxon>Bacteria</taxon>
        <taxon>Pseudomonadati</taxon>
        <taxon>Pseudomonadota</taxon>
        <taxon>Gammaproteobacteria</taxon>
        <taxon>Oceanospirillales</taxon>
        <taxon>Endozoicomonadaceae</taxon>
        <taxon>Candidatus Endonucleibacter</taxon>
    </lineage>
</organism>
<feature type="transmembrane region" description="Helical" evidence="1">
    <location>
        <begin position="5"/>
        <end position="22"/>
    </location>
</feature>
<keyword evidence="3" id="KW-1185">Reference proteome</keyword>
<feature type="transmembrane region" description="Helical" evidence="1">
    <location>
        <begin position="133"/>
        <end position="154"/>
    </location>
</feature>
<evidence type="ECO:0000313" key="2">
    <source>
        <dbReference type="EMBL" id="MDP0589318.1"/>
    </source>
</evidence>
<keyword evidence="1" id="KW-0472">Membrane</keyword>
<evidence type="ECO:0000313" key="3">
    <source>
        <dbReference type="Proteomes" id="UP001178148"/>
    </source>
</evidence>
<dbReference type="EMBL" id="JASXSV010000012">
    <property type="protein sequence ID" value="MDP0589318.1"/>
    <property type="molecule type" value="Genomic_DNA"/>
</dbReference>
<sequence length="440" mass="50847">MGGLMYIAFSFVTFLYFNIYIFDNVKIMNGGSVSLLLLAICFCLSFYLILYQAIKSNKIHIRKSTLLLVLFYIYVLIRITIDTKNIEMFKSYLFSTSGGMITFYVLGLFLTLVLKYFIHIVSNDKKELKKIVYIYLLYILLHSYFLIDTYAYLIQGVRNDFFTLVDVSGHQRSASFLVMNFIFMSALFIHIRLLSHDKFKKIIFLSSMILYVNMLIAIILSQLIGSNNGAVTITGILFLTILIQISLSFKEHSYILFKYNLKPQSLFFGLASRKLYASIFILLVSFMLFALLVMLFLNIERNTFRIFECSGGLSPMTSRISSYNNFLVQFNVSPVFGNIIVDRLTTGDGTYVHNTIVSLLTHLGLVGFFIFMFYIILSFKELYIDNQYLFVTNGLRIYYTLLFMGVFSIAVIGTFFTWSPLWFLFGCIFPALYIENGTKK</sequence>
<gene>
    <name evidence="2" type="ORF">QS748_09065</name>
</gene>
<dbReference type="AlphaFoldDB" id="A0AA90SY68"/>
<accession>A0AA90SY68</accession>
<keyword evidence="1" id="KW-1133">Transmembrane helix</keyword>
<proteinExistence type="predicted"/>
<feature type="transmembrane region" description="Helical" evidence="1">
    <location>
        <begin position="230"/>
        <end position="249"/>
    </location>
</feature>
<feature type="transmembrane region" description="Helical" evidence="1">
    <location>
        <begin position="356"/>
        <end position="377"/>
    </location>
</feature>
<keyword evidence="1" id="KW-0812">Transmembrane</keyword>
<feature type="transmembrane region" description="Helical" evidence="1">
    <location>
        <begin position="101"/>
        <end position="121"/>
    </location>
</feature>
<comment type="caution">
    <text evidence="2">The sequence shown here is derived from an EMBL/GenBank/DDBJ whole genome shotgun (WGS) entry which is preliminary data.</text>
</comment>
<feature type="transmembrane region" description="Helical" evidence="1">
    <location>
        <begin position="202"/>
        <end position="224"/>
    </location>
</feature>
<evidence type="ECO:0000256" key="1">
    <source>
        <dbReference type="SAM" id="Phobius"/>
    </source>
</evidence>
<feature type="transmembrane region" description="Helical" evidence="1">
    <location>
        <begin position="65"/>
        <end position="81"/>
    </location>
</feature>
<reference evidence="2 3" key="1">
    <citation type="journal article" date="2023" name="bioRxiv">
        <title>An intranuclear bacterial parasite of deep-sea mussels expresses apoptosis inhibitors acquired from its host.</title>
        <authorList>
            <person name="Gonzalez Porras M.A."/>
            <person name="Assie A."/>
            <person name="Tietjen M."/>
            <person name="Violette M."/>
            <person name="Kleiner M."/>
            <person name="Gruber-Vodicka H."/>
            <person name="Dubilier N."/>
            <person name="Leisch N."/>
        </authorList>
    </citation>
    <scope>NUCLEOTIDE SEQUENCE [LARGE SCALE GENOMIC DNA]</scope>
    <source>
        <strain evidence="2">IAP13</strain>
    </source>
</reference>
<feature type="transmembrane region" description="Helical" evidence="1">
    <location>
        <begin position="34"/>
        <end position="53"/>
    </location>
</feature>
<feature type="transmembrane region" description="Helical" evidence="1">
    <location>
        <begin position="275"/>
        <end position="297"/>
    </location>
</feature>
<name>A0AA90SY68_9GAMM</name>
<dbReference type="Proteomes" id="UP001178148">
    <property type="component" value="Unassembled WGS sequence"/>
</dbReference>
<protein>
    <submittedName>
        <fullName evidence="2">Uncharacterized protein</fullName>
    </submittedName>
</protein>
<feature type="transmembrane region" description="Helical" evidence="1">
    <location>
        <begin position="397"/>
        <end position="415"/>
    </location>
</feature>